<sequence length="381" mass="40885">MQTAHTAARLTEVQVIEGFHALLRNGLAEARRDGFLTDDDIARADIEVQIAGPALVLFYAALQAENDPPSIASPDGTFRLSIQTCPPSFADAFRLWQQSVPKIQSYEPELRRDLALILCDQPPQSTPLRMDVVKTAADVKGIALEILQRRTFQTRFETDLQAVLAPGQTDDLAVPPASIAYQPPPAYVPGSVDSDPVGQRTATVGGGGEVAYVSAEEEEAHLSLMSRGSEFAAKAFFAATCLAILEVALTRATPEGIRPVVLNQASPRVIGVRETPAHLRPFLSRLVEVSQAVRTLAEEDDATAVREATEGAETLSHPKLDLLRARLENGMGPTASASDADVEISQLANGINGLAFGMTSLPAFRDRQAQVFPILLSVTSL</sequence>
<keyword evidence="2" id="KW-1185">Reference proteome</keyword>
<dbReference type="Proteomes" id="UP000237144">
    <property type="component" value="Unassembled WGS sequence"/>
</dbReference>
<evidence type="ECO:0000313" key="1">
    <source>
        <dbReference type="EMBL" id="POY76621.1"/>
    </source>
</evidence>
<accession>A0A2S5BIL9</accession>
<organism evidence="1 2">
    <name type="scientific">Rhodotorula taiwanensis</name>
    <dbReference type="NCBI Taxonomy" id="741276"/>
    <lineage>
        <taxon>Eukaryota</taxon>
        <taxon>Fungi</taxon>
        <taxon>Dikarya</taxon>
        <taxon>Basidiomycota</taxon>
        <taxon>Pucciniomycotina</taxon>
        <taxon>Microbotryomycetes</taxon>
        <taxon>Sporidiobolales</taxon>
        <taxon>Sporidiobolaceae</taxon>
        <taxon>Rhodotorula</taxon>
    </lineage>
</organism>
<proteinExistence type="predicted"/>
<name>A0A2S5BIL9_9BASI</name>
<comment type="caution">
    <text evidence="1">The sequence shown here is derived from an EMBL/GenBank/DDBJ whole genome shotgun (WGS) entry which is preliminary data.</text>
</comment>
<protein>
    <submittedName>
        <fullName evidence="1">Uncharacterized protein</fullName>
    </submittedName>
</protein>
<gene>
    <name evidence="1" type="ORF">BMF94_0211</name>
</gene>
<dbReference type="STRING" id="741276.A0A2S5BIL9"/>
<evidence type="ECO:0000313" key="2">
    <source>
        <dbReference type="Proteomes" id="UP000237144"/>
    </source>
</evidence>
<dbReference type="OrthoDB" id="3360715at2759"/>
<reference evidence="1 2" key="1">
    <citation type="journal article" date="2018" name="Front. Microbiol.">
        <title>Prospects for Fungal Bioremediation of Acidic Radioactive Waste Sites: Characterization and Genome Sequence of Rhodotorula taiwanensis MD1149.</title>
        <authorList>
            <person name="Tkavc R."/>
            <person name="Matrosova V.Y."/>
            <person name="Grichenko O.E."/>
            <person name="Gostincar C."/>
            <person name="Volpe R.P."/>
            <person name="Klimenkova P."/>
            <person name="Gaidamakova E.K."/>
            <person name="Zhou C.E."/>
            <person name="Stewart B.J."/>
            <person name="Lyman M.G."/>
            <person name="Malfatti S.A."/>
            <person name="Rubinfeld B."/>
            <person name="Courtot M."/>
            <person name="Singh J."/>
            <person name="Dalgard C.L."/>
            <person name="Hamilton T."/>
            <person name="Frey K.G."/>
            <person name="Gunde-Cimerman N."/>
            <person name="Dugan L."/>
            <person name="Daly M.J."/>
        </authorList>
    </citation>
    <scope>NUCLEOTIDE SEQUENCE [LARGE SCALE GENOMIC DNA]</scope>
    <source>
        <strain evidence="1 2">MD1149</strain>
    </source>
</reference>
<dbReference type="AlphaFoldDB" id="A0A2S5BIL9"/>
<dbReference type="EMBL" id="PJQD01000002">
    <property type="protein sequence ID" value="POY76621.1"/>
    <property type="molecule type" value="Genomic_DNA"/>
</dbReference>